<dbReference type="AlphaFoldDB" id="T0LBW5"/>
<dbReference type="Proteomes" id="UP000053780">
    <property type="component" value="Unassembled WGS sequence"/>
</dbReference>
<keyword evidence="2" id="KW-1185">Reference proteome</keyword>
<accession>T0LBW5</accession>
<dbReference type="EMBL" id="KE647093">
    <property type="protein sequence ID" value="EQB61774.1"/>
    <property type="molecule type" value="Genomic_DNA"/>
</dbReference>
<evidence type="ECO:0000313" key="1">
    <source>
        <dbReference type="EMBL" id="EQB61774.1"/>
    </source>
</evidence>
<gene>
    <name evidence="1" type="ORF">NAPIS_ORF00648</name>
</gene>
<organism evidence="1 2">
    <name type="scientific">Vairimorpha apis BRL 01</name>
    <dbReference type="NCBI Taxonomy" id="1037528"/>
    <lineage>
        <taxon>Eukaryota</taxon>
        <taxon>Fungi</taxon>
        <taxon>Fungi incertae sedis</taxon>
        <taxon>Microsporidia</taxon>
        <taxon>Nosematidae</taxon>
        <taxon>Vairimorpha</taxon>
    </lineage>
</organism>
<proteinExistence type="predicted"/>
<dbReference type="HOGENOM" id="CLU_103035_0_0_1"/>
<dbReference type="VEuPathDB" id="MicrosporidiaDB:NAPIS_ORF00648"/>
<sequence length="235" mass="27756">MNIIFNLLFNFIKSSNDVTNPKNIINNNFLHKKRPIFHNINTSEKLLENFNTSICINNMENLATKKLKMNNNIDLNKNLKNKKEKFHLDKKNLDNKFKYDDNIDDINILIDKTLLNMNDNLNDLVDFCESILNEDNIMYKNITNCSLQNNEFNKYETTDSKNFEILNNLEKNKNKIFFEIENKDTKKLISSEIPTELIDINFKLYYNQTIKDNYKSNLTDINENSDTKEANTTIT</sequence>
<name>T0LBW5_9MICR</name>
<evidence type="ECO:0000313" key="2">
    <source>
        <dbReference type="Proteomes" id="UP000053780"/>
    </source>
</evidence>
<reference evidence="1 2" key="1">
    <citation type="journal article" date="2013" name="BMC Genomics">
        <title>Genome sequencing and comparative genomics of honey bee microsporidia, Nosema apis reveal novel insights into host-parasite interactions.</title>
        <authorList>
            <person name="Chen Yp."/>
            <person name="Pettis J.S."/>
            <person name="Zhao Y."/>
            <person name="Liu X."/>
            <person name="Tallon L.J."/>
            <person name="Sadzewicz L.D."/>
            <person name="Li R."/>
            <person name="Zheng H."/>
            <person name="Huang S."/>
            <person name="Zhang X."/>
            <person name="Hamilton M.C."/>
            <person name="Pernal S.F."/>
            <person name="Melathopoulos A.P."/>
            <person name="Yan X."/>
            <person name="Evans J.D."/>
        </authorList>
    </citation>
    <scope>NUCLEOTIDE SEQUENCE [LARGE SCALE GENOMIC DNA]</scope>
    <source>
        <strain evidence="1 2">BRL 01</strain>
    </source>
</reference>
<protein>
    <submittedName>
        <fullName evidence="1">Uncharacterized protein</fullName>
    </submittedName>
</protein>